<evidence type="ECO:0000313" key="2">
    <source>
        <dbReference type="EMBL" id="GFH08475.1"/>
    </source>
</evidence>
<accession>A0A699YGY3</accession>
<evidence type="ECO:0000313" key="3">
    <source>
        <dbReference type="Proteomes" id="UP000485058"/>
    </source>
</evidence>
<comment type="caution">
    <text evidence="2">The sequence shown here is derived from an EMBL/GenBank/DDBJ whole genome shotgun (WGS) entry which is preliminary data.</text>
</comment>
<dbReference type="Proteomes" id="UP000485058">
    <property type="component" value="Unassembled WGS sequence"/>
</dbReference>
<dbReference type="AlphaFoldDB" id="A0A699YGY3"/>
<feature type="chain" id="PRO_5025483677" evidence="1">
    <location>
        <begin position="18"/>
        <end position="407"/>
    </location>
</feature>
<proteinExistence type="predicted"/>
<reference evidence="2 3" key="1">
    <citation type="submission" date="2020-02" db="EMBL/GenBank/DDBJ databases">
        <title>Draft genome sequence of Haematococcus lacustris strain NIES-144.</title>
        <authorList>
            <person name="Morimoto D."/>
            <person name="Nakagawa S."/>
            <person name="Yoshida T."/>
            <person name="Sawayama S."/>
        </authorList>
    </citation>
    <scope>NUCLEOTIDE SEQUENCE [LARGE SCALE GENOMIC DNA]</scope>
    <source>
        <strain evidence="2 3">NIES-144</strain>
    </source>
</reference>
<name>A0A699YGY3_HAELA</name>
<feature type="signal peptide" evidence="1">
    <location>
        <begin position="1"/>
        <end position="17"/>
    </location>
</feature>
<organism evidence="2 3">
    <name type="scientific">Haematococcus lacustris</name>
    <name type="common">Green alga</name>
    <name type="synonym">Haematococcus pluvialis</name>
    <dbReference type="NCBI Taxonomy" id="44745"/>
    <lineage>
        <taxon>Eukaryota</taxon>
        <taxon>Viridiplantae</taxon>
        <taxon>Chlorophyta</taxon>
        <taxon>core chlorophytes</taxon>
        <taxon>Chlorophyceae</taxon>
        <taxon>CS clade</taxon>
        <taxon>Chlamydomonadales</taxon>
        <taxon>Haematococcaceae</taxon>
        <taxon>Haematococcus</taxon>
    </lineage>
</organism>
<evidence type="ECO:0000256" key="1">
    <source>
        <dbReference type="SAM" id="SignalP"/>
    </source>
</evidence>
<dbReference type="EMBL" id="BLLF01000163">
    <property type="protein sequence ID" value="GFH08475.1"/>
    <property type="molecule type" value="Genomic_DNA"/>
</dbReference>
<keyword evidence="1" id="KW-0732">Signal</keyword>
<gene>
    <name evidence="2" type="ORF">HaLaN_03447</name>
</gene>
<sequence>MSLFLTLLFERPFYTRGQDSQIEPCVCLNVDTPRAVHRVSHVRQVAYSKVKQSRAAASRTGQTTSMGISGDKAKAACRAMKRGDLLVFLVSLNDATIAAWELENEDQDETIVSYIDTIEQEGESCLCMLSTKLMTVHTRPSGRGTFTLLAAAHGGLVWGGTDLQHCLDTAELLKLIKSEFGAGGRLKTNDGSVVGTNIPLEHGATLIWHPPARGVNVKKEGSATSIIFRTVDAAELLKLVESEFGAGGRLKTNDGSVVGTNIPLEHGATLIWHPPAGGAGTGKAPTMPATPWDQMSYGIKSLSAFLIPAYYPRQENKKLCVIEDEKKVQVVGPWAASNYCGGHLAGAVLPTCPADIGQNHMGPERWSLIKGSFGNGCHWCSPKAAHGVELWWLVDSRATSYHTAGGV</sequence>
<protein>
    <submittedName>
        <fullName evidence="2">Uncharacterized protein</fullName>
    </submittedName>
</protein>
<keyword evidence="3" id="KW-1185">Reference proteome</keyword>